<evidence type="ECO:0000313" key="6">
    <source>
        <dbReference type="Proteomes" id="UP000000493"/>
    </source>
</evidence>
<evidence type="ECO:0000256" key="1">
    <source>
        <dbReference type="ARBA" id="ARBA00006814"/>
    </source>
</evidence>
<keyword evidence="3" id="KW-0064">Aspartyl protease</keyword>
<keyword evidence="4" id="KW-0378">Hydrolase</keyword>
<dbReference type="InterPro" id="IPR000671">
    <property type="entry name" value="Peptidase_A31"/>
</dbReference>
<reference evidence="6" key="1">
    <citation type="submission" date="2011-06" db="EMBL/GenBank/DDBJ databases">
        <title>The complete genome of plasmid 1 of Runella slithyformis DSM 19594.</title>
        <authorList>
            <consortium name="US DOE Joint Genome Institute (JGI-PGF)"/>
            <person name="Lucas S."/>
            <person name="Han J."/>
            <person name="Lapidus A."/>
            <person name="Bruce D."/>
            <person name="Goodwin L."/>
            <person name="Pitluck S."/>
            <person name="Peters L."/>
            <person name="Kyrpides N."/>
            <person name="Mavromatis K."/>
            <person name="Ivanova N."/>
            <person name="Ovchinnikova G."/>
            <person name="Zhang X."/>
            <person name="Misra M."/>
            <person name="Detter J.C."/>
            <person name="Tapia R."/>
            <person name="Han C."/>
            <person name="Land M."/>
            <person name="Hauser L."/>
            <person name="Markowitz V."/>
            <person name="Cheng J.-F."/>
            <person name="Hugenholtz P."/>
            <person name="Woyke T."/>
            <person name="Wu D."/>
            <person name="Tindall B."/>
            <person name="Faehrich R."/>
            <person name="Brambilla E."/>
            <person name="Klenk H.-P."/>
            <person name="Eisen J.A."/>
        </authorList>
    </citation>
    <scope>NUCLEOTIDE SEQUENCE [LARGE SCALE GENOMIC DNA]</scope>
    <source>
        <strain evidence="6">ATCC 29530 / DSM 19594 / LMG 11500 / NCIMB 11436 / LSU 4</strain>
        <plasmid evidence="6">pRUNSL01</plasmid>
    </source>
</reference>
<reference evidence="5 6" key="2">
    <citation type="journal article" date="2012" name="Stand. Genomic Sci.">
        <title>Complete genome sequence of the aquatic bacterium Runella slithyformis type strain (LSU 4(T)).</title>
        <authorList>
            <person name="Copeland A."/>
            <person name="Zhang X."/>
            <person name="Misra M."/>
            <person name="Lapidus A."/>
            <person name="Nolan M."/>
            <person name="Lucas S."/>
            <person name="Deshpande S."/>
            <person name="Cheng J.F."/>
            <person name="Tapia R."/>
            <person name="Goodwin L.A."/>
            <person name="Pitluck S."/>
            <person name="Liolios K."/>
            <person name="Pagani I."/>
            <person name="Ivanova N."/>
            <person name="Mikhailova N."/>
            <person name="Pati A."/>
            <person name="Chen A."/>
            <person name="Palaniappan K."/>
            <person name="Land M."/>
            <person name="Hauser L."/>
            <person name="Pan C."/>
            <person name="Jeffries C.D."/>
            <person name="Detter J.C."/>
            <person name="Brambilla E.M."/>
            <person name="Rohde M."/>
            <person name="Djao O.D."/>
            <person name="Goker M."/>
            <person name="Sikorski J."/>
            <person name="Tindall B.J."/>
            <person name="Woyke T."/>
            <person name="Bristow J."/>
            <person name="Eisen J.A."/>
            <person name="Markowitz V."/>
            <person name="Hugenholtz P."/>
            <person name="Kyrpides N.C."/>
            <person name="Klenk H.P."/>
            <person name="Mavromatis K."/>
        </authorList>
    </citation>
    <scope>NUCLEOTIDE SEQUENCE [LARGE SCALE GENOMIC DNA]</scope>
    <source>
        <strain evidence="6">ATCC 29530 / DSM 19594 / LMG 11500 / NCIMB 11436 / LSU 4</strain>
    </source>
</reference>
<dbReference type="NCBIfam" id="TIGR00072">
    <property type="entry name" value="hydrog_prot"/>
    <property type="match status" value="1"/>
</dbReference>
<keyword evidence="5" id="KW-0614">Plasmid</keyword>
<sequence>MKTAIMGFGNPVRSDDAVGCYVIEQLQKKGLESDNNSLFDMGTGAFEVLFKLLGHDRIIIVDAVINTGEPVGTLYKVPAQEIQGAIQDDPMVFLHSIKWDQALSYAKKIMRENYPDDITVYLISVDNTRIEIELSDEVRQAGDKVVDYILNDIMAL</sequence>
<evidence type="ECO:0000256" key="2">
    <source>
        <dbReference type="ARBA" id="ARBA00022670"/>
    </source>
</evidence>
<accession>A0A7U4E902</accession>
<keyword evidence="2 5" id="KW-0645">Protease</keyword>
<dbReference type="AlphaFoldDB" id="A0A7U4E902"/>
<dbReference type="Gene3D" id="3.40.50.1450">
    <property type="entry name" value="HybD-like"/>
    <property type="match status" value="1"/>
</dbReference>
<dbReference type="RefSeq" id="WP_013921614.1">
    <property type="nucleotide sequence ID" value="NC_015693.1"/>
</dbReference>
<evidence type="ECO:0000256" key="3">
    <source>
        <dbReference type="ARBA" id="ARBA00022750"/>
    </source>
</evidence>
<dbReference type="InterPro" id="IPR023430">
    <property type="entry name" value="Pept_HybD-like_dom_sf"/>
</dbReference>
<organism evidence="5 6">
    <name type="scientific">Runella slithyformis (strain ATCC 29530 / DSM 19594 / LMG 11500 / NCIMB 11436 / LSU 4)</name>
    <dbReference type="NCBI Taxonomy" id="761193"/>
    <lineage>
        <taxon>Bacteria</taxon>
        <taxon>Pseudomonadati</taxon>
        <taxon>Bacteroidota</taxon>
        <taxon>Cytophagia</taxon>
        <taxon>Cytophagales</taxon>
        <taxon>Spirosomataceae</taxon>
        <taxon>Runella</taxon>
    </lineage>
</organism>
<dbReference type="Proteomes" id="UP000000493">
    <property type="component" value="Plasmid pRUNSL01"/>
</dbReference>
<geneLocation type="plasmid" evidence="5 6">
    <name>pRUNSL01</name>
</geneLocation>
<dbReference type="GO" id="GO:0004190">
    <property type="term" value="F:aspartic-type endopeptidase activity"/>
    <property type="evidence" value="ECO:0007669"/>
    <property type="project" value="UniProtKB-KW"/>
</dbReference>
<dbReference type="GO" id="GO:0008047">
    <property type="term" value="F:enzyme activator activity"/>
    <property type="evidence" value="ECO:0007669"/>
    <property type="project" value="InterPro"/>
</dbReference>
<dbReference type="SUPFAM" id="SSF53163">
    <property type="entry name" value="HybD-like"/>
    <property type="match status" value="1"/>
</dbReference>
<name>A0A7U4E902_RUNSL</name>
<dbReference type="KEGG" id="rsi:Runsl_5654"/>
<dbReference type="Pfam" id="PF01750">
    <property type="entry name" value="HycI"/>
    <property type="match status" value="1"/>
</dbReference>
<evidence type="ECO:0000313" key="5">
    <source>
        <dbReference type="EMBL" id="AEI51943.1"/>
    </source>
</evidence>
<dbReference type="EMBL" id="CP002860">
    <property type="protein sequence ID" value="AEI51943.1"/>
    <property type="molecule type" value="Genomic_DNA"/>
</dbReference>
<dbReference type="GO" id="GO:0016485">
    <property type="term" value="P:protein processing"/>
    <property type="evidence" value="ECO:0007669"/>
    <property type="project" value="TreeGrafter"/>
</dbReference>
<comment type="similarity">
    <text evidence="1">Belongs to the peptidase A31 family.</text>
</comment>
<keyword evidence="6" id="KW-1185">Reference proteome</keyword>
<dbReference type="PRINTS" id="PR00446">
    <property type="entry name" value="HYDRGNUPTAKE"/>
</dbReference>
<dbReference type="PANTHER" id="PTHR30302">
    <property type="entry name" value="HYDROGENASE 1 MATURATION PROTEASE"/>
    <property type="match status" value="1"/>
</dbReference>
<dbReference type="PANTHER" id="PTHR30302:SF1">
    <property type="entry name" value="HYDROGENASE 2 MATURATION PROTEASE"/>
    <property type="match status" value="1"/>
</dbReference>
<protein>
    <submittedName>
        <fullName evidence="5">Hydrogenase maturation protease</fullName>
    </submittedName>
</protein>
<gene>
    <name evidence="5" type="ordered locus">Runsl_5654</name>
</gene>
<evidence type="ECO:0000256" key="4">
    <source>
        <dbReference type="ARBA" id="ARBA00022801"/>
    </source>
</evidence>
<proteinExistence type="inferred from homology"/>